<keyword evidence="2" id="KW-1185">Reference proteome</keyword>
<sequence length="74" mass="7649">LGVTPSLWPLALTFPSPADTGLECPVCKEDYTVAEQSLLRQMGEGALSLALGQEISGATTANSNSPSIVLYGPL</sequence>
<dbReference type="EMBL" id="AZIM01080973">
    <property type="protein sequence ID" value="ETE55855.1"/>
    <property type="molecule type" value="Genomic_DNA"/>
</dbReference>
<dbReference type="AlphaFoldDB" id="V8N0Y1"/>
<dbReference type="OrthoDB" id="8062037at2759"/>
<comment type="caution">
    <text evidence="1">The sequence shown here is derived from an EMBL/GenBank/DDBJ whole genome shotgun (WGS) entry which is preliminary data.</text>
</comment>
<feature type="non-terminal residue" evidence="1">
    <location>
        <position position="1"/>
    </location>
</feature>
<dbReference type="Proteomes" id="UP000018936">
    <property type="component" value="Unassembled WGS sequence"/>
</dbReference>
<accession>V8N0Y1</accession>
<protein>
    <submittedName>
        <fullName evidence="1">E3 ubiquitin-protein ligase</fullName>
    </submittedName>
</protein>
<evidence type="ECO:0000313" key="2">
    <source>
        <dbReference type="Proteomes" id="UP000018936"/>
    </source>
</evidence>
<evidence type="ECO:0000313" key="1">
    <source>
        <dbReference type="EMBL" id="ETE55855.1"/>
    </source>
</evidence>
<reference evidence="1 2" key="1">
    <citation type="journal article" date="2013" name="Proc. Natl. Acad. Sci. U.S.A.">
        <title>The king cobra genome reveals dynamic gene evolution and adaptation in the snake venom system.</title>
        <authorList>
            <person name="Vonk F.J."/>
            <person name="Casewell N.R."/>
            <person name="Henkel C.V."/>
            <person name="Heimberg A.M."/>
            <person name="Jansen H.J."/>
            <person name="McCleary R.J."/>
            <person name="Kerkkamp H.M."/>
            <person name="Vos R.A."/>
            <person name="Guerreiro I."/>
            <person name="Calvete J.J."/>
            <person name="Wuster W."/>
            <person name="Woods A.E."/>
            <person name="Logan J.M."/>
            <person name="Harrison R.A."/>
            <person name="Castoe T.A."/>
            <person name="de Koning A.P."/>
            <person name="Pollock D.D."/>
            <person name="Yandell M."/>
            <person name="Calderon D."/>
            <person name="Renjifo C."/>
            <person name="Currier R.B."/>
            <person name="Salgado D."/>
            <person name="Pla D."/>
            <person name="Sanz L."/>
            <person name="Hyder A.S."/>
            <person name="Ribeiro J.M."/>
            <person name="Arntzen J.W."/>
            <person name="van den Thillart G.E."/>
            <person name="Boetzer M."/>
            <person name="Pirovano W."/>
            <person name="Dirks R.P."/>
            <person name="Spaink H.P."/>
            <person name="Duboule D."/>
            <person name="McGlinn E."/>
            <person name="Kini R.M."/>
            <person name="Richardson M.K."/>
        </authorList>
    </citation>
    <scope>NUCLEOTIDE SEQUENCE</scope>
    <source>
        <tissue evidence="1">Blood</tissue>
    </source>
</reference>
<proteinExistence type="predicted"/>
<gene>
    <name evidence="1" type="primary">RNF115</name>
    <name evidence="1" type="ORF">L345_18436</name>
</gene>
<feature type="non-terminal residue" evidence="1">
    <location>
        <position position="74"/>
    </location>
</feature>
<name>V8N0Y1_OPHHA</name>
<organism evidence="1 2">
    <name type="scientific">Ophiophagus hannah</name>
    <name type="common">King cobra</name>
    <name type="synonym">Naja hannah</name>
    <dbReference type="NCBI Taxonomy" id="8665"/>
    <lineage>
        <taxon>Eukaryota</taxon>
        <taxon>Metazoa</taxon>
        <taxon>Chordata</taxon>
        <taxon>Craniata</taxon>
        <taxon>Vertebrata</taxon>
        <taxon>Euteleostomi</taxon>
        <taxon>Lepidosauria</taxon>
        <taxon>Squamata</taxon>
        <taxon>Bifurcata</taxon>
        <taxon>Unidentata</taxon>
        <taxon>Episquamata</taxon>
        <taxon>Toxicofera</taxon>
        <taxon>Serpentes</taxon>
        <taxon>Colubroidea</taxon>
        <taxon>Elapidae</taxon>
        <taxon>Elapinae</taxon>
        <taxon>Ophiophagus</taxon>
    </lineage>
</organism>